<organism evidence="2 3">
    <name type="scientific">Eleusine coracana subsp. coracana</name>
    <dbReference type="NCBI Taxonomy" id="191504"/>
    <lineage>
        <taxon>Eukaryota</taxon>
        <taxon>Viridiplantae</taxon>
        <taxon>Streptophyta</taxon>
        <taxon>Embryophyta</taxon>
        <taxon>Tracheophyta</taxon>
        <taxon>Spermatophyta</taxon>
        <taxon>Magnoliopsida</taxon>
        <taxon>Liliopsida</taxon>
        <taxon>Poales</taxon>
        <taxon>Poaceae</taxon>
        <taxon>PACMAD clade</taxon>
        <taxon>Chloridoideae</taxon>
        <taxon>Cynodonteae</taxon>
        <taxon>Eleusininae</taxon>
        <taxon>Eleusine</taxon>
    </lineage>
</organism>
<evidence type="ECO:0000259" key="1">
    <source>
        <dbReference type="Pfam" id="PF07762"/>
    </source>
</evidence>
<dbReference type="AlphaFoldDB" id="A0AAV5DX84"/>
<dbReference type="PANTHER" id="PTHR33074">
    <property type="entry name" value="EXPRESSED PROTEIN-RELATED"/>
    <property type="match status" value="1"/>
</dbReference>
<reference evidence="2" key="2">
    <citation type="submission" date="2021-12" db="EMBL/GenBank/DDBJ databases">
        <title>Resequencing data analysis of finger millet.</title>
        <authorList>
            <person name="Hatakeyama M."/>
            <person name="Aluri S."/>
            <person name="Balachadran M.T."/>
            <person name="Sivarajan S.R."/>
            <person name="Poveda L."/>
            <person name="Shimizu-Inatsugi R."/>
            <person name="Schlapbach R."/>
            <person name="Sreeman S.M."/>
            <person name="Shimizu K.K."/>
        </authorList>
    </citation>
    <scope>NUCLEOTIDE SEQUENCE</scope>
</reference>
<keyword evidence="3" id="KW-1185">Reference proteome</keyword>
<gene>
    <name evidence="2" type="primary">gb01354</name>
    <name evidence="2" type="ORF">PR202_gb01354</name>
</gene>
<feature type="domain" description="DUF1618" evidence="1">
    <location>
        <begin position="199"/>
        <end position="357"/>
    </location>
</feature>
<dbReference type="Proteomes" id="UP001054889">
    <property type="component" value="Unassembled WGS sequence"/>
</dbReference>
<dbReference type="EMBL" id="BQKI01000071">
    <property type="protein sequence ID" value="GJN14515.1"/>
    <property type="molecule type" value="Genomic_DNA"/>
</dbReference>
<reference evidence="2" key="1">
    <citation type="journal article" date="2018" name="DNA Res.">
        <title>Multiple hybrid de novo genome assembly of finger millet, an orphan allotetraploid crop.</title>
        <authorList>
            <person name="Hatakeyama M."/>
            <person name="Aluri S."/>
            <person name="Balachadran M.T."/>
            <person name="Sivarajan S.R."/>
            <person name="Patrignani A."/>
            <person name="Gruter S."/>
            <person name="Poveda L."/>
            <person name="Shimizu-Inatsugi R."/>
            <person name="Baeten J."/>
            <person name="Francoijs K.J."/>
            <person name="Nataraja K.N."/>
            <person name="Reddy Y.A.N."/>
            <person name="Phadnis S."/>
            <person name="Ravikumar R.L."/>
            <person name="Schlapbach R."/>
            <person name="Sreeman S.M."/>
            <person name="Shimizu K.K."/>
        </authorList>
    </citation>
    <scope>NUCLEOTIDE SEQUENCE</scope>
</reference>
<protein>
    <recommendedName>
        <fullName evidence="1">DUF1618 domain-containing protein</fullName>
    </recommendedName>
</protein>
<name>A0AAV5DX84_ELECO</name>
<dbReference type="PANTHER" id="PTHR33074:SF139">
    <property type="entry name" value="OS09G0567000 PROTEIN"/>
    <property type="match status" value="1"/>
</dbReference>
<sequence length="409" mass="46483">MATMGWSLLRLQDATLHPPVLSPDDDDAEIPWVLLDKLAYVADCENATTAFSTTFDNKRIQFPLEPKILAMEEDLVLLSIIVSSKQNAVHHMDYYIYQAADSAVGRGPSLKRLPRPPAPYGFESTHVGILRCGTNHKQQYDDQSRFFLRPHRDTTDDDFYVVAGLCEAPSMKPSQFVLCRYSSKQGDRNRRKCCTMGFVDLWRGILFCDVLKGEGKSIPQQLHYVPLPPRLLPHSICKGDARLSRDIAVVKDEEGRSMITYVEMQVQWKPDQGFSGSDAKDGWVTRTWKMLVSAICLEDGWIEDCTLESSVIPVDNNPHIKQLPEALDHEGKQMPSFCGIDVRQPTLRIHDGDGIVYFMVKKNRMDPKAWVIAVDMKKNALLEAAEFAAERTVDITFVYMYSRISKYLR</sequence>
<accession>A0AAV5DX84</accession>
<evidence type="ECO:0000313" key="2">
    <source>
        <dbReference type="EMBL" id="GJN14515.1"/>
    </source>
</evidence>
<dbReference type="InterPro" id="IPR011676">
    <property type="entry name" value="DUF1618"/>
</dbReference>
<dbReference type="Pfam" id="PF07762">
    <property type="entry name" value="DUF1618"/>
    <property type="match status" value="1"/>
</dbReference>
<comment type="caution">
    <text evidence="2">The sequence shown here is derived from an EMBL/GenBank/DDBJ whole genome shotgun (WGS) entry which is preliminary data.</text>
</comment>
<proteinExistence type="predicted"/>
<evidence type="ECO:0000313" key="3">
    <source>
        <dbReference type="Proteomes" id="UP001054889"/>
    </source>
</evidence>